<keyword evidence="1" id="KW-1003">Cell membrane</keyword>
<dbReference type="Pfam" id="PF03799">
    <property type="entry name" value="FtsQ_DivIB_C"/>
    <property type="match status" value="1"/>
</dbReference>
<dbReference type="GO" id="GO:0090529">
    <property type="term" value="P:cell septum assembly"/>
    <property type="evidence" value="ECO:0007669"/>
    <property type="project" value="InterPro"/>
</dbReference>
<comment type="caution">
    <text evidence="8">The sequence shown here is derived from an EMBL/GenBank/DDBJ whole genome shotgun (WGS) entry which is preliminary data.</text>
</comment>
<dbReference type="PANTHER" id="PTHR35851">
    <property type="entry name" value="CELL DIVISION PROTEIN FTSQ"/>
    <property type="match status" value="1"/>
</dbReference>
<dbReference type="InterPro" id="IPR045335">
    <property type="entry name" value="FtsQ_C_sf"/>
</dbReference>
<reference evidence="8 9" key="1">
    <citation type="journal article" date="2014" name="Genome Announc.">
        <title>Genome Sequence of Afipia felis Strain 76713, Isolated in Hospital Water Using an Amoeba Co-Culture Procedure.</title>
        <authorList>
            <person name="Benamar S."/>
            <person name="La Scola B."/>
            <person name="Croce O."/>
        </authorList>
    </citation>
    <scope>NUCLEOTIDE SEQUENCE [LARGE SCALE GENOMIC DNA]</scope>
    <source>
        <strain evidence="8 9">76713</strain>
    </source>
</reference>
<sequence>MRQERAHAFLDLLANYQNIRNQTRAIILVGDRRWNLRLTNGMDVRLPETGTEAALATLVKLDSDEQLLSRDITSIDLRLPDRVTVRLSEDAAKARADAIAASKPKRKAGDA</sequence>
<keyword evidence="5" id="KW-1133">Transmembrane helix</keyword>
<evidence type="ECO:0000256" key="6">
    <source>
        <dbReference type="ARBA" id="ARBA00023306"/>
    </source>
</evidence>
<dbReference type="Proteomes" id="UP000035762">
    <property type="component" value="Unassembled WGS sequence"/>
</dbReference>
<gene>
    <name evidence="8" type="ORF">BN961_00651</name>
</gene>
<keyword evidence="6" id="KW-0131">Cell cycle</keyword>
<evidence type="ECO:0000256" key="5">
    <source>
        <dbReference type="ARBA" id="ARBA00022989"/>
    </source>
</evidence>
<keyword evidence="3 8" id="KW-0132">Cell division</keyword>
<dbReference type="STRING" id="1035.BN961_00651"/>
<accession>A0A090MNL8</accession>
<keyword evidence="9" id="KW-1185">Reference proteome</keyword>
<feature type="domain" description="Cell division protein FtsQ/DivIB C-terminal" evidence="7">
    <location>
        <begin position="4"/>
        <end position="78"/>
    </location>
</feature>
<evidence type="ECO:0000313" key="8">
    <source>
        <dbReference type="EMBL" id="CEG07264.1"/>
    </source>
</evidence>
<evidence type="ECO:0000256" key="1">
    <source>
        <dbReference type="ARBA" id="ARBA00022475"/>
    </source>
</evidence>
<keyword evidence="4" id="KW-0812">Transmembrane</keyword>
<organism evidence="8 9">
    <name type="scientific">Afipia felis</name>
    <name type="common">Cat scratch disease bacillus</name>
    <dbReference type="NCBI Taxonomy" id="1035"/>
    <lineage>
        <taxon>Bacteria</taxon>
        <taxon>Pseudomonadati</taxon>
        <taxon>Pseudomonadota</taxon>
        <taxon>Alphaproteobacteria</taxon>
        <taxon>Hyphomicrobiales</taxon>
        <taxon>Nitrobacteraceae</taxon>
        <taxon>Afipia</taxon>
    </lineage>
</organism>
<dbReference type="EMBL" id="CCAZ020000001">
    <property type="protein sequence ID" value="CEG07264.1"/>
    <property type="molecule type" value="Genomic_DNA"/>
</dbReference>
<dbReference type="AlphaFoldDB" id="A0A090MNL8"/>
<keyword evidence="2" id="KW-0997">Cell inner membrane</keyword>
<dbReference type="InterPro" id="IPR026579">
    <property type="entry name" value="FtsQ"/>
</dbReference>
<evidence type="ECO:0000256" key="2">
    <source>
        <dbReference type="ARBA" id="ARBA00022519"/>
    </source>
</evidence>
<name>A0A090MNL8_AFIFE</name>
<evidence type="ECO:0000259" key="7">
    <source>
        <dbReference type="Pfam" id="PF03799"/>
    </source>
</evidence>
<evidence type="ECO:0000313" key="9">
    <source>
        <dbReference type="Proteomes" id="UP000035762"/>
    </source>
</evidence>
<proteinExistence type="predicted"/>
<evidence type="ECO:0000256" key="3">
    <source>
        <dbReference type="ARBA" id="ARBA00022618"/>
    </source>
</evidence>
<dbReference type="PANTHER" id="PTHR35851:SF1">
    <property type="entry name" value="CELL DIVISION PROTEIN FTSQ"/>
    <property type="match status" value="1"/>
</dbReference>
<dbReference type="InterPro" id="IPR005548">
    <property type="entry name" value="Cell_div_FtsQ/DivIB_C"/>
</dbReference>
<keyword evidence="5" id="KW-0472">Membrane</keyword>
<protein>
    <submittedName>
        <fullName evidence="8">Cell division protein FtsQ</fullName>
    </submittedName>
</protein>
<evidence type="ECO:0000256" key="4">
    <source>
        <dbReference type="ARBA" id="ARBA00022692"/>
    </source>
</evidence>
<dbReference type="Gene3D" id="3.40.50.11690">
    <property type="entry name" value="Cell division protein FtsQ/DivIB"/>
    <property type="match status" value="1"/>
</dbReference>